<dbReference type="STRING" id="465721.ACG33_03635"/>
<dbReference type="Proteomes" id="UP000070250">
    <property type="component" value="Chromosome"/>
</dbReference>
<dbReference type="EMBL" id="CP011971">
    <property type="protein sequence ID" value="AMN46211.1"/>
    <property type="molecule type" value="Genomic_DNA"/>
</dbReference>
<dbReference type="InterPro" id="IPR021312">
    <property type="entry name" value="DUF2889"/>
</dbReference>
<name>A0A127F997_STEDE</name>
<organism evidence="1 2">
    <name type="scientific">Steroidobacter denitrificans</name>
    <dbReference type="NCBI Taxonomy" id="465721"/>
    <lineage>
        <taxon>Bacteria</taxon>
        <taxon>Pseudomonadati</taxon>
        <taxon>Pseudomonadota</taxon>
        <taxon>Gammaproteobacteria</taxon>
        <taxon>Steroidobacterales</taxon>
        <taxon>Steroidobacteraceae</taxon>
        <taxon>Steroidobacter</taxon>
    </lineage>
</organism>
<evidence type="ECO:0000313" key="2">
    <source>
        <dbReference type="Proteomes" id="UP000070250"/>
    </source>
</evidence>
<proteinExistence type="predicted"/>
<keyword evidence="2" id="KW-1185">Reference proteome</keyword>
<gene>
    <name evidence="1" type="ORF">ACG33_03635</name>
</gene>
<dbReference type="AlphaFoldDB" id="A0A127F997"/>
<accession>A0A127F997</accession>
<reference evidence="1 2" key="1">
    <citation type="submission" date="2015-06" db="EMBL/GenBank/DDBJ databases">
        <title>A Comprehensive Approach to Explore the Metabolic and Phylogenetic Diversity of Bacterial Steroid Degradation in the Environment: Testosterone as an Example.</title>
        <authorList>
            <person name="Yang F.-C."/>
            <person name="Chen Y.-L."/>
            <person name="Yu C.-P."/>
            <person name="Tang S.-L."/>
            <person name="Wang P.-H."/>
            <person name="Ismail W."/>
            <person name="Wang C.-H."/>
            <person name="Yang C.-Y."/>
            <person name="Chiang Y.-R."/>
        </authorList>
    </citation>
    <scope>NUCLEOTIDE SEQUENCE [LARGE SCALE GENOMIC DNA]</scope>
    <source>
        <strain evidence="1 2">DSM 18526</strain>
    </source>
</reference>
<dbReference type="KEGG" id="sdf:ACG33_03635"/>
<evidence type="ECO:0008006" key="3">
    <source>
        <dbReference type="Google" id="ProtNLM"/>
    </source>
</evidence>
<dbReference type="Pfam" id="PF11136">
    <property type="entry name" value="DUF2889"/>
    <property type="match status" value="1"/>
</dbReference>
<protein>
    <recommendedName>
        <fullName evidence="3">DUF2889 domain-containing protein</fullName>
    </recommendedName>
</protein>
<dbReference type="RefSeq" id="WP_066918777.1">
    <property type="nucleotide sequence ID" value="NZ_CP011971.1"/>
</dbReference>
<evidence type="ECO:0000313" key="1">
    <source>
        <dbReference type="EMBL" id="AMN46211.1"/>
    </source>
</evidence>
<sequence length="365" mass="40071">MSTTSVTPICLDPFETGGYPIHCRTLIVEVFQDESVQGESGRVRALATILDLRKQGWLPTGGELQTAGIIHHMLLDVLVDTVSGRIERFEPGQQVVAFEASERTAGDSCRDPIHLLRGMVGETLATGNTRRLREIFGGPLGCSHLLTLAQLVVSFLPEVIERERREATARQHCRERGERIAKRIIVIDGFEYGDGNQEAAIQLTDVHTLPFAAMTGPLDRFGAQHEVRAIIRVDAAAMTISAFDAAERMRTRTDLGTAGWQNRHEELSWLDGHPVMQGLAPALLHRYAADTSREPLLAALINVAPSLVQSLSARVTRMIELEARRGGRLSLEKGAGIGGFPDSCYIWRSGGCMTKMRQALEQASD</sequence>